<proteinExistence type="predicted"/>
<keyword evidence="3" id="KW-1185">Reference proteome</keyword>
<dbReference type="EMBL" id="BGZK01000120">
    <property type="protein sequence ID" value="GBP20597.1"/>
    <property type="molecule type" value="Genomic_DNA"/>
</dbReference>
<evidence type="ECO:0000256" key="1">
    <source>
        <dbReference type="SAM" id="Coils"/>
    </source>
</evidence>
<sequence length="307" mass="34012">MESKVKFTIRGVATAVSAVSMIRGPGLQRPLTYVTKASTKQLRRLWMNMKQRQRDALIKERLLRMAADRGPSTSVKIDPDIAILTPELIVSVDNGIDSDTTSESLVDNSLSSAVKTPKCSTLADDSIVNDTNINERPLANSTASTSYSLPYTSQTHCALSTCQAHIIPTTSLIHPISCTSKVNSVPTTSQTILIPTQAVPISAAQDNELEFVVRRRRSIDTQKCMILHKQFKGRSKRLNEIHQLETELLREKIREAKAKADLAELLLQHARAMQSRVPCRTLHAGVPRSMPRTCYGLEFCFALGLFI</sequence>
<keyword evidence="1" id="KW-0175">Coiled coil</keyword>
<dbReference type="OrthoDB" id="3066195at2759"/>
<protein>
    <submittedName>
        <fullName evidence="2">Uncharacterized protein</fullName>
    </submittedName>
</protein>
<gene>
    <name evidence="2" type="ORF">EVAR_93711_1</name>
</gene>
<reference evidence="2 3" key="1">
    <citation type="journal article" date="2019" name="Commun. Biol.">
        <title>The bagworm genome reveals a unique fibroin gene that provides high tensile strength.</title>
        <authorList>
            <person name="Kono N."/>
            <person name="Nakamura H."/>
            <person name="Ohtoshi R."/>
            <person name="Tomita M."/>
            <person name="Numata K."/>
            <person name="Arakawa K."/>
        </authorList>
    </citation>
    <scope>NUCLEOTIDE SEQUENCE [LARGE SCALE GENOMIC DNA]</scope>
</reference>
<name>A0A4C1U3B4_EUMVA</name>
<dbReference type="Proteomes" id="UP000299102">
    <property type="component" value="Unassembled WGS sequence"/>
</dbReference>
<evidence type="ECO:0000313" key="2">
    <source>
        <dbReference type="EMBL" id="GBP20597.1"/>
    </source>
</evidence>
<organism evidence="2 3">
    <name type="scientific">Eumeta variegata</name>
    <name type="common">Bagworm moth</name>
    <name type="synonym">Eumeta japonica</name>
    <dbReference type="NCBI Taxonomy" id="151549"/>
    <lineage>
        <taxon>Eukaryota</taxon>
        <taxon>Metazoa</taxon>
        <taxon>Ecdysozoa</taxon>
        <taxon>Arthropoda</taxon>
        <taxon>Hexapoda</taxon>
        <taxon>Insecta</taxon>
        <taxon>Pterygota</taxon>
        <taxon>Neoptera</taxon>
        <taxon>Endopterygota</taxon>
        <taxon>Lepidoptera</taxon>
        <taxon>Glossata</taxon>
        <taxon>Ditrysia</taxon>
        <taxon>Tineoidea</taxon>
        <taxon>Psychidae</taxon>
        <taxon>Oiketicinae</taxon>
        <taxon>Eumeta</taxon>
    </lineage>
</organism>
<dbReference type="AlphaFoldDB" id="A0A4C1U3B4"/>
<accession>A0A4C1U3B4</accession>
<feature type="coiled-coil region" evidence="1">
    <location>
        <begin position="239"/>
        <end position="273"/>
    </location>
</feature>
<comment type="caution">
    <text evidence="2">The sequence shown here is derived from an EMBL/GenBank/DDBJ whole genome shotgun (WGS) entry which is preliminary data.</text>
</comment>
<evidence type="ECO:0000313" key="3">
    <source>
        <dbReference type="Proteomes" id="UP000299102"/>
    </source>
</evidence>